<evidence type="ECO:0000313" key="13">
    <source>
        <dbReference type="Proteomes" id="UP000695000"/>
    </source>
</evidence>
<evidence type="ECO:0000256" key="9">
    <source>
        <dbReference type="ARBA" id="ARBA00025707"/>
    </source>
</evidence>
<dbReference type="Proteomes" id="UP000695000">
    <property type="component" value="Unplaced"/>
</dbReference>
<dbReference type="GO" id="GO:0016746">
    <property type="term" value="F:acyltransferase activity"/>
    <property type="evidence" value="ECO:0007669"/>
    <property type="project" value="UniProtKB-KW"/>
</dbReference>
<evidence type="ECO:0000256" key="7">
    <source>
        <dbReference type="ARBA" id="ARBA00023136"/>
    </source>
</evidence>
<dbReference type="RefSeq" id="XP_017785549.1">
    <property type="nucleotide sequence ID" value="XM_017930060.1"/>
</dbReference>
<feature type="region of interest" description="Disordered" evidence="11">
    <location>
        <begin position="446"/>
        <end position="475"/>
    </location>
</feature>
<protein>
    <recommendedName>
        <fullName evidence="10">Lysophospholipid acyltransferase 7</fullName>
    </recommendedName>
</protein>
<dbReference type="InterPro" id="IPR049941">
    <property type="entry name" value="LPLAT_7/PORCN-like"/>
</dbReference>
<comment type="subcellular location">
    <subcellularLocation>
        <location evidence="1">Membrane</location>
        <topology evidence="1">Multi-pass membrane protein</topology>
    </subcellularLocation>
</comment>
<evidence type="ECO:0000256" key="3">
    <source>
        <dbReference type="ARBA" id="ARBA00010323"/>
    </source>
</evidence>
<feature type="transmembrane region" description="Helical" evidence="12">
    <location>
        <begin position="379"/>
        <end position="405"/>
    </location>
</feature>
<evidence type="ECO:0000256" key="2">
    <source>
        <dbReference type="ARBA" id="ARBA00005074"/>
    </source>
</evidence>
<proteinExistence type="inferred from homology"/>
<evidence type="ECO:0000256" key="1">
    <source>
        <dbReference type="ARBA" id="ARBA00004141"/>
    </source>
</evidence>
<evidence type="ECO:0000256" key="8">
    <source>
        <dbReference type="ARBA" id="ARBA00023315"/>
    </source>
</evidence>
<comment type="similarity">
    <text evidence="3">Belongs to the membrane-bound acyltransferase family.</text>
</comment>
<feature type="transmembrane region" description="Helical" evidence="12">
    <location>
        <begin position="233"/>
        <end position="252"/>
    </location>
</feature>
<evidence type="ECO:0000256" key="11">
    <source>
        <dbReference type="SAM" id="MobiDB-lite"/>
    </source>
</evidence>
<feature type="compositionally biased region" description="Basic and acidic residues" evidence="11">
    <location>
        <begin position="453"/>
        <end position="464"/>
    </location>
</feature>
<dbReference type="PANTHER" id="PTHR13906">
    <property type="entry name" value="PORCUPINE"/>
    <property type="match status" value="1"/>
</dbReference>
<dbReference type="GeneID" id="108568776"/>
<evidence type="ECO:0000256" key="4">
    <source>
        <dbReference type="ARBA" id="ARBA00022679"/>
    </source>
</evidence>
<feature type="transmembrane region" description="Helical" evidence="12">
    <location>
        <begin position="6"/>
        <end position="25"/>
    </location>
</feature>
<evidence type="ECO:0000256" key="12">
    <source>
        <dbReference type="SAM" id="Phobius"/>
    </source>
</evidence>
<comment type="pathway">
    <text evidence="2">Lipid metabolism; phospholipid metabolism.</text>
</comment>
<keyword evidence="6 12" id="KW-1133">Transmembrane helix</keyword>
<evidence type="ECO:0000256" key="10">
    <source>
        <dbReference type="ARBA" id="ARBA00093678"/>
    </source>
</evidence>
<gene>
    <name evidence="14" type="primary">LOC108568776</name>
</gene>
<evidence type="ECO:0000256" key="5">
    <source>
        <dbReference type="ARBA" id="ARBA00022692"/>
    </source>
</evidence>
<dbReference type="PANTHER" id="PTHR13906:SF16">
    <property type="entry name" value="LYSOPHOSPHOLIPID ACYLTRANSFERASE 7"/>
    <property type="match status" value="1"/>
</dbReference>
<sequence length="475" mass="55769">MDLEDIVYLVLLFASIVFGLVYREIEDQRTKKLVGTVVGLFVTFMVSGFHIVHSFITVFINSLIILHLDKRKCHLISFAFSFLYLLFFRTTEYFGIPYPPDHTNLIQMMLTLKMVGLALELNNGEDDIKEDTLTIEEIFHYSFNYIGVLTGPYIRYKTFRDYFEKSSFAKLADWKQITLQKIKFIPLYAILFLAASSTWPLSYAKTDEFYEERSLLYRFWYIWPNFFTFRMRLYIGLVLSECVCTVAGFGAYPEFAEPKPAHGPSKELKRLDEMTEKEQKEIGYSFETIHNVNPYGAEFCPTFRESMKHWNMCIQYWLAVNVYKRFPSKRYRTFVTMFVSAVWHGVYTGYYVCLCGAPFVLPIEDVYVKLVLKGRTGKTLYWCEWFMVVFKMFFFSYLSIAFHLLSLDWVMHYYNSIYHIGLIISVLLYVAGIALLKLRKRRTTSPTAAVRSPNKDADDNERKTTTMTDNGIKTD</sequence>
<feature type="transmembrane region" description="Helical" evidence="12">
    <location>
        <begin position="74"/>
        <end position="91"/>
    </location>
</feature>
<keyword evidence="8 14" id="KW-0012">Acyltransferase</keyword>
<dbReference type="InterPro" id="IPR004299">
    <property type="entry name" value="MBOAT_fam"/>
</dbReference>
<reference evidence="14" key="1">
    <citation type="submission" date="2025-08" db="UniProtKB">
        <authorList>
            <consortium name="RefSeq"/>
        </authorList>
    </citation>
    <scope>IDENTIFICATION</scope>
    <source>
        <tissue evidence="14">Whole Larva</tissue>
    </source>
</reference>
<keyword evidence="4" id="KW-0808">Transferase</keyword>
<keyword evidence="5 12" id="KW-0812">Transmembrane</keyword>
<evidence type="ECO:0000313" key="14">
    <source>
        <dbReference type="RefSeq" id="XP_017785549.1"/>
    </source>
</evidence>
<name>A0ABM1NFE9_NICVS</name>
<organism evidence="13 14">
    <name type="scientific">Nicrophorus vespilloides</name>
    <name type="common">Boreal carrion beetle</name>
    <dbReference type="NCBI Taxonomy" id="110193"/>
    <lineage>
        <taxon>Eukaryota</taxon>
        <taxon>Metazoa</taxon>
        <taxon>Ecdysozoa</taxon>
        <taxon>Arthropoda</taxon>
        <taxon>Hexapoda</taxon>
        <taxon>Insecta</taxon>
        <taxon>Pterygota</taxon>
        <taxon>Neoptera</taxon>
        <taxon>Endopterygota</taxon>
        <taxon>Coleoptera</taxon>
        <taxon>Polyphaga</taxon>
        <taxon>Staphyliniformia</taxon>
        <taxon>Silphidae</taxon>
        <taxon>Nicrophorinae</taxon>
        <taxon>Nicrophorus</taxon>
    </lineage>
</organism>
<comment type="pathway">
    <text evidence="9">Phospholipid metabolism.</text>
</comment>
<accession>A0ABM1NFE9</accession>
<keyword evidence="7 12" id="KW-0472">Membrane</keyword>
<keyword evidence="13" id="KW-1185">Reference proteome</keyword>
<dbReference type="Pfam" id="PF03062">
    <property type="entry name" value="MBOAT"/>
    <property type="match status" value="1"/>
</dbReference>
<feature type="compositionally biased region" description="Polar residues" evidence="11">
    <location>
        <begin position="465"/>
        <end position="475"/>
    </location>
</feature>
<evidence type="ECO:0000256" key="6">
    <source>
        <dbReference type="ARBA" id="ARBA00022989"/>
    </source>
</evidence>
<feature type="transmembrane region" description="Helical" evidence="12">
    <location>
        <begin position="417"/>
        <end position="436"/>
    </location>
</feature>
<feature type="transmembrane region" description="Helical" evidence="12">
    <location>
        <begin position="37"/>
        <end position="68"/>
    </location>
</feature>